<dbReference type="EMBL" id="CM043787">
    <property type="protein sequence ID" value="KAI4830551.1"/>
    <property type="molecule type" value="Genomic_DNA"/>
</dbReference>
<evidence type="ECO:0000313" key="1">
    <source>
        <dbReference type="EMBL" id="KAI4830551.1"/>
    </source>
</evidence>
<protein>
    <submittedName>
        <fullName evidence="1">Uncharacterized protein</fullName>
    </submittedName>
</protein>
<dbReference type="Proteomes" id="UP001057452">
    <property type="component" value="Chromosome 3"/>
</dbReference>
<reference evidence="1" key="1">
    <citation type="submission" date="2022-05" db="EMBL/GenBank/DDBJ databases">
        <title>Chromosome-level genome of Chaenocephalus aceratus.</title>
        <authorList>
            <person name="Park H."/>
        </authorList>
    </citation>
    <scope>NUCLEOTIDE SEQUENCE</scope>
    <source>
        <strain evidence="1">KU_202001</strain>
    </source>
</reference>
<comment type="caution">
    <text evidence="1">The sequence shown here is derived from an EMBL/GenBank/DDBJ whole genome shotgun (WGS) entry which is preliminary data.</text>
</comment>
<keyword evidence="2" id="KW-1185">Reference proteome</keyword>
<accession>A0ACB9XUX9</accession>
<gene>
    <name evidence="1" type="ORF">KUCAC02_002175</name>
</gene>
<sequence>MISLAPPTGYWQKLDSLLRCYIWNAAKKRPFEEVSDEDEGLSGGGAAGGEDGAKKSARQSGRGAEWSSGGGKKCRSPGVVEDISEASERAQQRGELGTEISVW</sequence>
<organism evidence="1 2">
    <name type="scientific">Chaenocephalus aceratus</name>
    <name type="common">Blackfin icefish</name>
    <name type="synonym">Chaenichthys aceratus</name>
    <dbReference type="NCBI Taxonomy" id="36190"/>
    <lineage>
        <taxon>Eukaryota</taxon>
        <taxon>Metazoa</taxon>
        <taxon>Chordata</taxon>
        <taxon>Craniata</taxon>
        <taxon>Vertebrata</taxon>
        <taxon>Euteleostomi</taxon>
        <taxon>Actinopterygii</taxon>
        <taxon>Neopterygii</taxon>
        <taxon>Teleostei</taxon>
        <taxon>Neoteleostei</taxon>
        <taxon>Acanthomorphata</taxon>
        <taxon>Eupercaria</taxon>
        <taxon>Perciformes</taxon>
        <taxon>Notothenioidei</taxon>
        <taxon>Channichthyidae</taxon>
        <taxon>Chaenocephalus</taxon>
    </lineage>
</organism>
<proteinExistence type="predicted"/>
<evidence type="ECO:0000313" key="2">
    <source>
        <dbReference type="Proteomes" id="UP001057452"/>
    </source>
</evidence>
<name>A0ACB9XUX9_CHAAC</name>